<accession>A0A913XC44</accession>
<keyword evidence="5" id="KW-0723">Serine/threonine-protein kinase</keyword>
<dbReference type="RefSeq" id="XP_020902351.1">
    <property type="nucleotide sequence ID" value="XM_021046692.2"/>
</dbReference>
<evidence type="ECO:0000256" key="12">
    <source>
        <dbReference type="ARBA" id="ARBA00022842"/>
    </source>
</evidence>
<dbReference type="GO" id="GO:0005524">
    <property type="term" value="F:ATP binding"/>
    <property type="evidence" value="ECO:0007669"/>
    <property type="project" value="UniProtKB-UniRule"/>
</dbReference>
<feature type="binding site" evidence="15">
    <location>
        <position position="82"/>
    </location>
    <ligand>
        <name>ATP</name>
        <dbReference type="ChEBI" id="CHEBI:30616"/>
    </ligand>
</feature>
<feature type="domain" description="UBA" evidence="18">
    <location>
        <begin position="337"/>
        <end position="377"/>
    </location>
</feature>
<dbReference type="CDD" id="cd14338">
    <property type="entry name" value="UBA_SIK"/>
    <property type="match status" value="1"/>
</dbReference>
<evidence type="ECO:0000256" key="13">
    <source>
        <dbReference type="ARBA" id="ARBA00047899"/>
    </source>
</evidence>
<dbReference type="InterPro" id="IPR011009">
    <property type="entry name" value="Kinase-like_dom_sf"/>
</dbReference>
<organism evidence="19 20">
    <name type="scientific">Exaiptasia diaphana</name>
    <name type="common">Tropical sea anemone</name>
    <name type="synonym">Aiptasia pulchella</name>
    <dbReference type="NCBI Taxonomy" id="2652724"/>
    <lineage>
        <taxon>Eukaryota</taxon>
        <taxon>Metazoa</taxon>
        <taxon>Cnidaria</taxon>
        <taxon>Anthozoa</taxon>
        <taxon>Hexacorallia</taxon>
        <taxon>Actiniaria</taxon>
        <taxon>Aiptasiidae</taxon>
        <taxon>Exaiptasia</taxon>
    </lineage>
</organism>
<dbReference type="PANTHER" id="PTHR24346">
    <property type="entry name" value="MAP/MICROTUBULE AFFINITY-REGULATING KINASE"/>
    <property type="match status" value="1"/>
</dbReference>
<evidence type="ECO:0000256" key="2">
    <source>
        <dbReference type="ARBA" id="ARBA00004496"/>
    </source>
</evidence>
<evidence type="ECO:0000256" key="9">
    <source>
        <dbReference type="ARBA" id="ARBA00022741"/>
    </source>
</evidence>
<dbReference type="InterPro" id="IPR015940">
    <property type="entry name" value="UBA"/>
</dbReference>
<dbReference type="InterPro" id="IPR000719">
    <property type="entry name" value="Prot_kinase_dom"/>
</dbReference>
<reference evidence="19" key="1">
    <citation type="submission" date="2022-11" db="UniProtKB">
        <authorList>
            <consortium name="EnsemblMetazoa"/>
        </authorList>
    </citation>
    <scope>IDENTIFICATION</scope>
</reference>
<dbReference type="AlphaFoldDB" id="A0A913XC44"/>
<dbReference type="EC" id="2.7.11.1" evidence="3"/>
<keyword evidence="11 15" id="KW-0067">ATP-binding</keyword>
<dbReference type="Gene3D" id="1.10.510.10">
    <property type="entry name" value="Transferase(Phosphotransferase) domain 1"/>
    <property type="match status" value="1"/>
</dbReference>
<dbReference type="PROSITE" id="PS00107">
    <property type="entry name" value="PROTEIN_KINASE_ATP"/>
    <property type="match status" value="1"/>
</dbReference>
<dbReference type="PROSITE" id="PS50011">
    <property type="entry name" value="PROTEIN_KINASE_DOM"/>
    <property type="match status" value="1"/>
</dbReference>
<comment type="subcellular location">
    <subcellularLocation>
        <location evidence="2">Cytoplasm</location>
    </subcellularLocation>
</comment>
<dbReference type="CDD" id="cd14071">
    <property type="entry name" value="STKc_SIK"/>
    <property type="match status" value="1"/>
</dbReference>
<evidence type="ECO:0000256" key="16">
    <source>
        <dbReference type="SAM" id="MobiDB-lite"/>
    </source>
</evidence>
<proteinExistence type="predicted"/>
<dbReference type="FunFam" id="3.30.200.20:FF:000003">
    <property type="entry name" value="Non-specific serine/threonine protein kinase"/>
    <property type="match status" value="1"/>
</dbReference>
<evidence type="ECO:0000256" key="11">
    <source>
        <dbReference type="ARBA" id="ARBA00022840"/>
    </source>
</evidence>
<keyword evidence="20" id="KW-1185">Reference proteome</keyword>
<dbReference type="PROSITE" id="PS50030">
    <property type="entry name" value="UBA"/>
    <property type="match status" value="1"/>
</dbReference>
<dbReference type="Pfam" id="PF23312">
    <property type="entry name" value="UBA_SIK3"/>
    <property type="match status" value="1"/>
</dbReference>
<dbReference type="FunFam" id="1.10.510.10:FF:000154">
    <property type="entry name" value="Serine/threonine-protein kinase SIK2"/>
    <property type="match status" value="1"/>
</dbReference>
<comment type="cofactor">
    <cofactor evidence="1">
        <name>Mg(2+)</name>
        <dbReference type="ChEBI" id="CHEBI:18420"/>
    </cofactor>
</comment>
<evidence type="ECO:0000259" key="17">
    <source>
        <dbReference type="PROSITE" id="PS50011"/>
    </source>
</evidence>
<dbReference type="KEGG" id="epa:110240875"/>
<keyword evidence="10" id="KW-0418">Kinase</keyword>
<evidence type="ECO:0000256" key="7">
    <source>
        <dbReference type="ARBA" id="ARBA00022679"/>
    </source>
</evidence>
<keyword evidence="7" id="KW-0808">Transferase</keyword>
<dbReference type="GeneID" id="110240875"/>
<dbReference type="InterPro" id="IPR008271">
    <property type="entry name" value="Ser/Thr_kinase_AS"/>
</dbReference>
<dbReference type="GO" id="GO:0000226">
    <property type="term" value="P:microtubule cytoskeleton organization"/>
    <property type="evidence" value="ECO:0007669"/>
    <property type="project" value="TreeGrafter"/>
</dbReference>
<evidence type="ECO:0000259" key="18">
    <source>
        <dbReference type="PROSITE" id="PS50030"/>
    </source>
</evidence>
<feature type="domain" description="Protein kinase" evidence="17">
    <location>
        <begin position="53"/>
        <end position="304"/>
    </location>
</feature>
<dbReference type="InterPro" id="IPR057380">
    <property type="entry name" value="UBA_SIK1/2/3"/>
</dbReference>
<dbReference type="SUPFAM" id="SSF56112">
    <property type="entry name" value="Protein kinase-like (PK-like)"/>
    <property type="match status" value="1"/>
</dbReference>
<dbReference type="EnsemblMetazoa" id="XM_021046692.2">
    <property type="protein sequence ID" value="XP_020902351.1"/>
    <property type="gene ID" value="LOC110240875"/>
</dbReference>
<evidence type="ECO:0000256" key="15">
    <source>
        <dbReference type="PROSITE-ProRule" id="PRU10141"/>
    </source>
</evidence>
<dbReference type="Pfam" id="PF00069">
    <property type="entry name" value="Pkinase"/>
    <property type="match status" value="1"/>
</dbReference>
<dbReference type="GO" id="GO:0050321">
    <property type="term" value="F:tau-protein kinase activity"/>
    <property type="evidence" value="ECO:0007669"/>
    <property type="project" value="TreeGrafter"/>
</dbReference>
<dbReference type="OrthoDB" id="193931at2759"/>
<dbReference type="SMART" id="SM00220">
    <property type="entry name" value="S_TKc"/>
    <property type="match status" value="1"/>
</dbReference>
<feature type="region of interest" description="Disordered" evidence="16">
    <location>
        <begin position="696"/>
        <end position="715"/>
    </location>
</feature>
<keyword evidence="4" id="KW-0963">Cytoplasm</keyword>
<evidence type="ECO:0000256" key="8">
    <source>
        <dbReference type="ARBA" id="ARBA00022723"/>
    </source>
</evidence>
<keyword evidence="12" id="KW-0460">Magnesium</keyword>
<dbReference type="InterPro" id="IPR034672">
    <property type="entry name" value="SIK"/>
</dbReference>
<comment type="catalytic activity">
    <reaction evidence="13">
        <text>L-threonyl-[protein] + ATP = O-phospho-L-threonyl-[protein] + ADP + H(+)</text>
        <dbReference type="Rhea" id="RHEA:46608"/>
        <dbReference type="Rhea" id="RHEA-COMP:11060"/>
        <dbReference type="Rhea" id="RHEA-COMP:11605"/>
        <dbReference type="ChEBI" id="CHEBI:15378"/>
        <dbReference type="ChEBI" id="CHEBI:30013"/>
        <dbReference type="ChEBI" id="CHEBI:30616"/>
        <dbReference type="ChEBI" id="CHEBI:61977"/>
        <dbReference type="ChEBI" id="CHEBI:456216"/>
        <dbReference type="EC" id="2.7.11.1"/>
    </reaction>
</comment>
<dbReference type="GO" id="GO:0046872">
    <property type="term" value="F:metal ion binding"/>
    <property type="evidence" value="ECO:0007669"/>
    <property type="project" value="UniProtKB-KW"/>
</dbReference>
<dbReference type="PANTHER" id="PTHR24346:SF74">
    <property type="entry name" value="PROTEIN KINASE DOMAIN-CONTAINING PROTEIN"/>
    <property type="match status" value="1"/>
</dbReference>
<evidence type="ECO:0000256" key="3">
    <source>
        <dbReference type="ARBA" id="ARBA00012513"/>
    </source>
</evidence>
<evidence type="ECO:0000256" key="6">
    <source>
        <dbReference type="ARBA" id="ARBA00022553"/>
    </source>
</evidence>
<evidence type="ECO:0000256" key="5">
    <source>
        <dbReference type="ARBA" id="ARBA00022527"/>
    </source>
</evidence>
<dbReference type="Proteomes" id="UP000887567">
    <property type="component" value="Unplaced"/>
</dbReference>
<evidence type="ECO:0000256" key="10">
    <source>
        <dbReference type="ARBA" id="ARBA00022777"/>
    </source>
</evidence>
<dbReference type="GO" id="GO:0005737">
    <property type="term" value="C:cytoplasm"/>
    <property type="evidence" value="ECO:0007669"/>
    <property type="project" value="UniProtKB-SubCell"/>
</dbReference>
<evidence type="ECO:0000256" key="4">
    <source>
        <dbReference type="ARBA" id="ARBA00022490"/>
    </source>
</evidence>
<dbReference type="InterPro" id="IPR017441">
    <property type="entry name" value="Protein_kinase_ATP_BS"/>
</dbReference>
<name>A0A913XC44_EXADI</name>
<keyword evidence="6" id="KW-0597">Phosphoprotein</keyword>
<feature type="region of interest" description="Disordered" evidence="16">
    <location>
        <begin position="471"/>
        <end position="497"/>
    </location>
</feature>
<evidence type="ECO:0000313" key="19">
    <source>
        <dbReference type="EnsemblMetazoa" id="XP_020902351.1"/>
    </source>
</evidence>
<evidence type="ECO:0000256" key="1">
    <source>
        <dbReference type="ARBA" id="ARBA00001946"/>
    </source>
</evidence>
<dbReference type="PROSITE" id="PS00108">
    <property type="entry name" value="PROTEIN_KINASE_ST"/>
    <property type="match status" value="1"/>
</dbReference>
<dbReference type="OMA" id="FMDIGPS"/>
<keyword evidence="8" id="KW-0479">Metal-binding</keyword>
<comment type="catalytic activity">
    <reaction evidence="14">
        <text>L-seryl-[protein] + ATP = O-phospho-L-seryl-[protein] + ADP + H(+)</text>
        <dbReference type="Rhea" id="RHEA:17989"/>
        <dbReference type="Rhea" id="RHEA-COMP:9863"/>
        <dbReference type="Rhea" id="RHEA-COMP:11604"/>
        <dbReference type="ChEBI" id="CHEBI:15378"/>
        <dbReference type="ChEBI" id="CHEBI:29999"/>
        <dbReference type="ChEBI" id="CHEBI:30616"/>
        <dbReference type="ChEBI" id="CHEBI:83421"/>
        <dbReference type="ChEBI" id="CHEBI:456216"/>
        <dbReference type="EC" id="2.7.11.1"/>
    </reaction>
</comment>
<sequence length="825" mass="94441">MTSDQKQSTQFNDLLFLGTSNKYLNPNMIRPVLTNGTMGMATDRNKAIRVGFYDIEKTIGKGNFSVVKLAKHRITKTKVAIKIIDKTQLDEMNLKKVYREIQIMKLLQHPYIIKLYQVMETKSMLYLVTEYASNGEMFDYLAHHGRLSEKEAKKKFIQILSAVEYCHKCHVVHRDIKAENLLLDQNMNIKIADFGFGNYYKPGNPLNTWCGSPPYAAPEVFEGKIYDGPQLDIWSLGVVLYVLVCGALPFDGATLQTLRDRVLEGKFRIPFFMSTECEHLIRHMLVKDPYQRYTIDQIKKHKWLQGVELPSVGKPLISNATLIEDLKNTEDNTAESEYNEQAINLMLGLGIDIERTKAALNENAYDHHTAIYYLLVDRLKQHRASYPLQPEYETKLRRPSGIAEAAVVRANLQIDQEPTEKRQIQRICTAQPFRPYIHLQYAINELHDRIPTPPEIRREIANECVREMSPVREMGSPKRSSSPRQRGPLLIENASQNVISNIEKMESDDDDEDAEVKSALATKSVEKPKVRRHTVHNTPKGRIEAPAGHPLLRSQASTGGIPPGASAFTINPAFMFTSSVQTQGTPTINQMTGSGPHLQLHRHEPPPQYHHPHHPSLARRASDGNTVIPFLQQHARENTTLNRIRQLQQEHLKLQEQYQKSLSPSELSEQQALHVDYKKRYSQMRKELQRQYERLMSDNEQQDTQQSMEQSQNVPEISVSVEQNPPVYTPEQQSIPHYPLLSQFQQLQIDNNFRVINPVRKMPYHKQNPHKQVCRTSSYKQAQMCTLLPPLEGELSDFESELQIPTTTQSISTNATQPTNSVVAH</sequence>
<keyword evidence="9 15" id="KW-0547">Nucleotide-binding</keyword>
<evidence type="ECO:0000256" key="14">
    <source>
        <dbReference type="ARBA" id="ARBA00048679"/>
    </source>
</evidence>
<feature type="compositionally biased region" description="Low complexity" evidence="16">
    <location>
        <begin position="702"/>
        <end position="712"/>
    </location>
</feature>
<protein>
    <recommendedName>
        <fullName evidence="3">non-specific serine/threonine protein kinase</fullName>
        <ecNumber evidence="3">2.7.11.1</ecNumber>
    </recommendedName>
</protein>
<evidence type="ECO:0000313" key="20">
    <source>
        <dbReference type="Proteomes" id="UP000887567"/>
    </source>
</evidence>
<dbReference type="GO" id="GO:0035556">
    <property type="term" value="P:intracellular signal transduction"/>
    <property type="evidence" value="ECO:0007669"/>
    <property type="project" value="TreeGrafter"/>
</dbReference>